<keyword evidence="3 5" id="KW-1133">Transmembrane helix</keyword>
<evidence type="ECO:0008006" key="8">
    <source>
        <dbReference type="Google" id="ProtNLM"/>
    </source>
</evidence>
<keyword evidence="2 5" id="KW-0812">Transmembrane</keyword>
<proteinExistence type="predicted"/>
<feature type="transmembrane region" description="Helical" evidence="5">
    <location>
        <begin position="35"/>
        <end position="53"/>
    </location>
</feature>
<evidence type="ECO:0000313" key="6">
    <source>
        <dbReference type="EMBL" id="OOM74528.1"/>
    </source>
</evidence>
<organism evidence="6 7">
    <name type="scientific">Clostridium puniceum</name>
    <dbReference type="NCBI Taxonomy" id="29367"/>
    <lineage>
        <taxon>Bacteria</taxon>
        <taxon>Bacillati</taxon>
        <taxon>Bacillota</taxon>
        <taxon>Clostridia</taxon>
        <taxon>Eubacteriales</taxon>
        <taxon>Clostridiaceae</taxon>
        <taxon>Clostridium</taxon>
    </lineage>
</organism>
<dbReference type="Proteomes" id="UP000190890">
    <property type="component" value="Unassembled WGS sequence"/>
</dbReference>
<feature type="transmembrane region" description="Helical" evidence="5">
    <location>
        <begin position="65"/>
        <end position="83"/>
    </location>
</feature>
<gene>
    <name evidence="6" type="ORF">CLPUN_38760</name>
</gene>
<dbReference type="PANTHER" id="PTHR35529">
    <property type="entry name" value="MANGANESE EFFLUX PUMP MNTP-RELATED"/>
    <property type="match status" value="1"/>
</dbReference>
<dbReference type="PANTHER" id="PTHR35529:SF2">
    <property type="entry name" value="SPORULATION PROTEIN YTAF-RELATED"/>
    <property type="match status" value="1"/>
</dbReference>
<name>A0A1S8T9W3_9CLOT</name>
<keyword evidence="7" id="KW-1185">Reference proteome</keyword>
<dbReference type="InterPro" id="IPR003810">
    <property type="entry name" value="Mntp/YtaF"/>
</dbReference>
<comment type="caution">
    <text evidence="6">The sequence shown here is derived from an EMBL/GenBank/DDBJ whole genome shotgun (WGS) entry which is preliminary data.</text>
</comment>
<protein>
    <recommendedName>
        <fullName evidence="8">Manganese efflux pump MntP</fullName>
    </recommendedName>
</protein>
<dbReference type="EMBL" id="LZZM01000198">
    <property type="protein sequence ID" value="OOM74528.1"/>
    <property type="molecule type" value="Genomic_DNA"/>
</dbReference>
<sequence>MFFLSAFLLCIVLNLNTLRIPLFYGNVKIHFSKNIIILFSILTSIGTLFFMYAGKLLLNLFNPKIGNIFGAICLSFIGVYYIVEYIRLENKQAGYDTSYYSETSFKYKNFTEYPYAINLDRTNSISLTKCFEFSIAFILNNFFIYFSAGITGININLSIFFNFVFTLLTLYLGYLNFNANIIRFFYRFLNLISGSILIILGLYEVFI</sequence>
<evidence type="ECO:0000256" key="1">
    <source>
        <dbReference type="ARBA" id="ARBA00022475"/>
    </source>
</evidence>
<dbReference type="STRING" id="29367.CLPUN_38760"/>
<accession>A0A1S8T9W3</accession>
<evidence type="ECO:0000256" key="4">
    <source>
        <dbReference type="ARBA" id="ARBA00023136"/>
    </source>
</evidence>
<evidence type="ECO:0000256" key="3">
    <source>
        <dbReference type="ARBA" id="ARBA00022989"/>
    </source>
</evidence>
<evidence type="ECO:0000256" key="5">
    <source>
        <dbReference type="SAM" id="Phobius"/>
    </source>
</evidence>
<dbReference type="OrthoDB" id="1679205at2"/>
<reference evidence="6 7" key="1">
    <citation type="submission" date="2016-05" db="EMBL/GenBank/DDBJ databases">
        <title>Microbial solvent formation.</title>
        <authorList>
            <person name="Poehlein A."/>
            <person name="Montoya Solano J.D."/>
            <person name="Flitsch S."/>
            <person name="Krabben P."/>
            <person name="Duerre P."/>
            <person name="Daniel R."/>
        </authorList>
    </citation>
    <scope>NUCLEOTIDE SEQUENCE [LARGE SCALE GENOMIC DNA]</scope>
    <source>
        <strain evidence="6 7">DSM 2619</strain>
    </source>
</reference>
<evidence type="ECO:0000256" key="2">
    <source>
        <dbReference type="ARBA" id="ARBA00022692"/>
    </source>
</evidence>
<feature type="transmembrane region" description="Helical" evidence="5">
    <location>
        <begin position="184"/>
        <end position="203"/>
    </location>
</feature>
<dbReference type="AlphaFoldDB" id="A0A1S8T9W3"/>
<keyword evidence="4 5" id="KW-0472">Membrane</keyword>
<evidence type="ECO:0000313" key="7">
    <source>
        <dbReference type="Proteomes" id="UP000190890"/>
    </source>
</evidence>
<keyword evidence="1" id="KW-1003">Cell membrane</keyword>
<feature type="transmembrane region" description="Helical" evidence="5">
    <location>
        <begin position="142"/>
        <end position="172"/>
    </location>
</feature>
<dbReference type="RefSeq" id="WP_077848860.1">
    <property type="nucleotide sequence ID" value="NZ_LZZM01000198.1"/>
</dbReference>